<reference evidence="5 6" key="1">
    <citation type="journal article" date="2014" name="Genome Announc.">
        <title>Complete Genome Sequence of Amino Acid-Utilizing Eubacterium acidaminophilum al-2 (DSM 3953).</title>
        <authorList>
            <person name="Poehlein A."/>
            <person name="Andreesen J.R."/>
            <person name="Daniel R."/>
        </authorList>
    </citation>
    <scope>NUCLEOTIDE SEQUENCE [LARGE SCALE GENOMIC DNA]</scope>
    <source>
        <strain evidence="5 6">DSM 3953</strain>
        <plasmid evidence="6">Plasmid EAL2_808p</plasmid>
    </source>
</reference>
<dbReference type="HOGENOM" id="CLU_017436_3_0_9"/>
<organism evidence="5 6">
    <name type="scientific">Peptoclostridium acidaminophilum DSM 3953</name>
    <dbReference type="NCBI Taxonomy" id="1286171"/>
    <lineage>
        <taxon>Bacteria</taxon>
        <taxon>Bacillati</taxon>
        <taxon>Bacillota</taxon>
        <taxon>Clostridia</taxon>
        <taxon>Peptostreptococcales</taxon>
        <taxon>Peptoclostridiaceae</taxon>
        <taxon>Peptoclostridium</taxon>
    </lineage>
</organism>
<keyword evidence="5" id="KW-0614">Plasmid</keyword>
<dbReference type="InterPro" id="IPR051448">
    <property type="entry name" value="CdaR-like_regulators"/>
</dbReference>
<sequence>MEITVNDILKLDGFKNARVVAGESGMTNIVNNASLMEVPDIFPYVDANSLLITTLYPVYNNEAATQELIPRLAMLGLSGICIKPSRYVDEIPQVMMEQAEKFGFPIIELDEGANLSKLVSEILDLSLNKHISILKFRNYVHEHLMDLFLRGEDVDSLVDNLAKLVDFPVILLDYELNIVCASKDLDSHDISIKSEGTGREGFKVKVNESEYAEESYIKHSIKAGQTKFGYIVLLKGEVNNQNLTVAVEQASLLIASAFYKNYAVMEKEKTFQDSFIRDILQGKMHSQIEAVNKARAFGWSLEFPQVTMVLKVLHEDEKKKKDAYEYILDSRMIEIILEEKGIVTRKKFKSVYIDDSLVLFINVIFMNRVKENVIEVGKLIIEKLKGTAIIGVGISNIVEGISSFPLAYEEAHNSLLSGAVLSKDSFVSHYDDYKVFNIIKEVGNRGVLEKFLDDKLGRLLEYDKTTDMRLMDTLNALIKENFNARKAAARLFIHYNTLRYRLERIRELGIDLENGFEIGELVLAYNIYLWLMAIEE</sequence>
<dbReference type="Proteomes" id="UP000019591">
    <property type="component" value="Plasmid EAL2_808p"/>
</dbReference>
<dbReference type="InterPro" id="IPR012914">
    <property type="entry name" value="PucR_dom"/>
</dbReference>
<dbReference type="PANTHER" id="PTHR33744">
    <property type="entry name" value="CARBOHYDRATE DIACID REGULATOR"/>
    <property type="match status" value="1"/>
</dbReference>
<dbReference type="OrthoDB" id="212459at2"/>
<evidence type="ECO:0000259" key="3">
    <source>
        <dbReference type="Pfam" id="PF13556"/>
    </source>
</evidence>
<accession>W8TKG2</accession>
<evidence type="ECO:0000313" key="6">
    <source>
        <dbReference type="Proteomes" id="UP000019591"/>
    </source>
</evidence>
<dbReference type="Gene3D" id="1.10.10.2840">
    <property type="entry name" value="PucR C-terminal helix-turn-helix domain"/>
    <property type="match status" value="1"/>
</dbReference>
<feature type="domain" description="Purine catabolism PurC-like" evidence="2">
    <location>
        <begin position="7"/>
        <end position="124"/>
    </location>
</feature>
<dbReference type="PATRIC" id="fig|1286171.3.peg.2897"/>
<evidence type="ECO:0000259" key="2">
    <source>
        <dbReference type="Pfam" id="PF07905"/>
    </source>
</evidence>
<evidence type="ECO:0000313" key="5">
    <source>
        <dbReference type="EMBL" id="AHM58218.1"/>
    </source>
</evidence>
<dbReference type="KEGG" id="eac:EAL2_808p07150"/>
<evidence type="ECO:0000259" key="4">
    <source>
        <dbReference type="Pfam" id="PF17853"/>
    </source>
</evidence>
<keyword evidence="6" id="KW-1185">Reference proteome</keyword>
<feature type="domain" description="PucR C-terminal helix-turn-helix" evidence="3">
    <location>
        <begin position="470"/>
        <end position="526"/>
    </location>
</feature>
<geneLocation type="plasmid" evidence="5 6">
    <name>EAL2_808p</name>
</geneLocation>
<dbReference type="InterPro" id="IPR042070">
    <property type="entry name" value="PucR_C-HTH_sf"/>
</dbReference>
<name>W8TKG2_PEPAC</name>
<dbReference type="InterPro" id="IPR041522">
    <property type="entry name" value="CdaR_GGDEF"/>
</dbReference>
<evidence type="ECO:0000256" key="1">
    <source>
        <dbReference type="ARBA" id="ARBA00006754"/>
    </source>
</evidence>
<dbReference type="EMBL" id="CP007453">
    <property type="protein sequence ID" value="AHM58218.1"/>
    <property type="molecule type" value="Genomic_DNA"/>
</dbReference>
<comment type="similarity">
    <text evidence="1">Belongs to the CdaR family.</text>
</comment>
<protein>
    <submittedName>
        <fullName evidence="5">Purine catabolism regulatory protein PucR</fullName>
    </submittedName>
</protein>
<dbReference type="AlphaFoldDB" id="W8TKG2"/>
<dbReference type="Pfam" id="PF17853">
    <property type="entry name" value="GGDEF_2"/>
    <property type="match status" value="1"/>
</dbReference>
<feature type="domain" description="CdaR GGDEF-like" evidence="4">
    <location>
        <begin position="285"/>
        <end position="412"/>
    </location>
</feature>
<proteinExistence type="inferred from homology"/>
<dbReference type="eggNOG" id="COG2508">
    <property type="taxonomic scope" value="Bacteria"/>
</dbReference>
<gene>
    <name evidence="5" type="primary">pucR</name>
    <name evidence="5" type="ORF">EAL2_808p07150</name>
</gene>
<dbReference type="PANTHER" id="PTHR33744:SF1">
    <property type="entry name" value="DNA-BINDING TRANSCRIPTIONAL ACTIVATOR ADER"/>
    <property type="match status" value="1"/>
</dbReference>
<dbReference type="InterPro" id="IPR025736">
    <property type="entry name" value="PucR_C-HTH_dom"/>
</dbReference>
<dbReference type="Pfam" id="PF13556">
    <property type="entry name" value="HTH_30"/>
    <property type="match status" value="1"/>
</dbReference>
<dbReference type="Pfam" id="PF07905">
    <property type="entry name" value="PucR"/>
    <property type="match status" value="1"/>
</dbReference>
<dbReference type="RefSeq" id="WP_025437051.1">
    <property type="nucleotide sequence ID" value="NZ_CP007453.1"/>
</dbReference>